<comment type="subcellular location">
    <subcellularLocation>
        <location evidence="1 5 6">Nucleus</location>
    </subcellularLocation>
</comment>
<keyword evidence="4 5" id="KW-0539">Nucleus</keyword>
<protein>
    <submittedName>
        <fullName evidence="10">Homeobox protein MIXL1-like</fullName>
    </submittedName>
</protein>
<feature type="region of interest" description="Disordered" evidence="7">
    <location>
        <begin position="1"/>
        <end position="32"/>
    </location>
</feature>
<gene>
    <name evidence="10" type="primary">LOC110988567</name>
</gene>
<dbReference type="Gene3D" id="1.10.10.60">
    <property type="entry name" value="Homeodomain-like"/>
    <property type="match status" value="1"/>
</dbReference>
<dbReference type="PROSITE" id="PS50071">
    <property type="entry name" value="HOMEOBOX_2"/>
    <property type="match status" value="1"/>
</dbReference>
<dbReference type="InterPro" id="IPR017970">
    <property type="entry name" value="Homeobox_CS"/>
</dbReference>
<dbReference type="CDD" id="cd00086">
    <property type="entry name" value="homeodomain"/>
    <property type="match status" value="1"/>
</dbReference>
<reference evidence="10" key="1">
    <citation type="submission" date="2025-08" db="UniProtKB">
        <authorList>
            <consortium name="RefSeq"/>
        </authorList>
    </citation>
    <scope>IDENTIFICATION</scope>
</reference>
<evidence type="ECO:0000256" key="4">
    <source>
        <dbReference type="ARBA" id="ARBA00023242"/>
    </source>
</evidence>
<accession>A0A8B7ZSU5</accession>
<proteinExistence type="predicted"/>
<evidence type="ECO:0000256" key="7">
    <source>
        <dbReference type="SAM" id="MobiDB-lite"/>
    </source>
</evidence>
<dbReference type="PANTHER" id="PTHR24329:SF543">
    <property type="entry name" value="FI01017P-RELATED"/>
    <property type="match status" value="1"/>
</dbReference>
<dbReference type="RefSeq" id="XP_022107915.1">
    <property type="nucleotide sequence ID" value="XM_022252223.1"/>
</dbReference>
<keyword evidence="3 5" id="KW-0371">Homeobox</keyword>
<dbReference type="Pfam" id="PF00046">
    <property type="entry name" value="Homeodomain"/>
    <property type="match status" value="1"/>
</dbReference>
<dbReference type="GO" id="GO:0005634">
    <property type="term" value="C:nucleus"/>
    <property type="evidence" value="ECO:0007669"/>
    <property type="project" value="UniProtKB-SubCell"/>
</dbReference>
<name>A0A8B7ZSU5_ACAPL</name>
<dbReference type="GO" id="GO:0000981">
    <property type="term" value="F:DNA-binding transcription factor activity, RNA polymerase II-specific"/>
    <property type="evidence" value="ECO:0007669"/>
    <property type="project" value="InterPro"/>
</dbReference>
<feature type="domain" description="Homeobox" evidence="8">
    <location>
        <begin position="87"/>
        <end position="147"/>
    </location>
</feature>
<dbReference type="AlphaFoldDB" id="A0A8B7ZSU5"/>
<evidence type="ECO:0000259" key="8">
    <source>
        <dbReference type="PROSITE" id="PS50071"/>
    </source>
</evidence>
<dbReference type="InterPro" id="IPR009057">
    <property type="entry name" value="Homeodomain-like_sf"/>
</dbReference>
<dbReference type="KEGG" id="aplc:110988567"/>
<evidence type="ECO:0000256" key="1">
    <source>
        <dbReference type="ARBA" id="ARBA00004123"/>
    </source>
</evidence>
<dbReference type="GeneID" id="110988567"/>
<feature type="region of interest" description="Disordered" evidence="7">
    <location>
        <begin position="69"/>
        <end position="98"/>
    </location>
</feature>
<evidence type="ECO:0000256" key="2">
    <source>
        <dbReference type="ARBA" id="ARBA00023125"/>
    </source>
</evidence>
<dbReference type="PROSITE" id="PS00027">
    <property type="entry name" value="HOMEOBOX_1"/>
    <property type="match status" value="1"/>
</dbReference>
<dbReference type="InterPro" id="IPR001356">
    <property type="entry name" value="HD"/>
</dbReference>
<evidence type="ECO:0000256" key="3">
    <source>
        <dbReference type="ARBA" id="ARBA00023155"/>
    </source>
</evidence>
<keyword evidence="2 5" id="KW-0238">DNA-binding</keyword>
<feature type="region of interest" description="Disordered" evidence="7">
    <location>
        <begin position="144"/>
        <end position="208"/>
    </location>
</feature>
<evidence type="ECO:0000313" key="9">
    <source>
        <dbReference type="Proteomes" id="UP000694845"/>
    </source>
</evidence>
<dbReference type="SMART" id="SM00389">
    <property type="entry name" value="HOX"/>
    <property type="match status" value="1"/>
</dbReference>
<feature type="DNA-binding region" description="Homeobox" evidence="5">
    <location>
        <begin position="89"/>
        <end position="148"/>
    </location>
</feature>
<dbReference type="Proteomes" id="UP000694845">
    <property type="component" value="Unplaced"/>
</dbReference>
<evidence type="ECO:0000256" key="5">
    <source>
        <dbReference type="PROSITE-ProRule" id="PRU00108"/>
    </source>
</evidence>
<dbReference type="PANTHER" id="PTHR24329">
    <property type="entry name" value="HOMEOBOX PROTEIN ARISTALESS"/>
    <property type="match status" value="1"/>
</dbReference>
<organism evidence="9 10">
    <name type="scientific">Acanthaster planci</name>
    <name type="common">Crown-of-thorns starfish</name>
    <dbReference type="NCBI Taxonomy" id="133434"/>
    <lineage>
        <taxon>Eukaryota</taxon>
        <taxon>Metazoa</taxon>
        <taxon>Echinodermata</taxon>
        <taxon>Eleutherozoa</taxon>
        <taxon>Asterozoa</taxon>
        <taxon>Asteroidea</taxon>
        <taxon>Valvatacea</taxon>
        <taxon>Valvatida</taxon>
        <taxon>Acanthasteridae</taxon>
        <taxon>Acanthaster</taxon>
    </lineage>
</organism>
<feature type="compositionally biased region" description="Low complexity" evidence="7">
    <location>
        <begin position="152"/>
        <end position="166"/>
    </location>
</feature>
<evidence type="ECO:0000256" key="6">
    <source>
        <dbReference type="RuleBase" id="RU000682"/>
    </source>
</evidence>
<dbReference type="OrthoDB" id="6159439at2759"/>
<dbReference type="SUPFAM" id="SSF46689">
    <property type="entry name" value="Homeodomain-like"/>
    <property type="match status" value="1"/>
</dbReference>
<dbReference type="InterPro" id="IPR050649">
    <property type="entry name" value="Paired_Homeobox_TFs"/>
</dbReference>
<evidence type="ECO:0000313" key="10">
    <source>
        <dbReference type="RefSeq" id="XP_022107915.1"/>
    </source>
</evidence>
<feature type="compositionally biased region" description="Low complexity" evidence="7">
    <location>
        <begin position="179"/>
        <end position="202"/>
    </location>
</feature>
<dbReference type="GO" id="GO:0000977">
    <property type="term" value="F:RNA polymerase II transcription regulatory region sequence-specific DNA binding"/>
    <property type="evidence" value="ECO:0007669"/>
    <property type="project" value="TreeGrafter"/>
</dbReference>
<sequence length="315" mass="33651">MSSAVFLEGAGRPDVVSKAQQHHGETTGEPIAPLIHSSERVFGLDKSTRAPSITPTTITNQVHRVTAEAATVHSQSATRSAKRPAGSGRRRARTNYTPEQLSGLEALFEETQYPGIDERERLADSVDLSEARVQVWFQNRRARLRRKERDSQGSASSPESASTKASVTPIRPVKTAKNSSSRPSTSSSLQSSSGSVSPPATSKAVGHSSHVSPSRYLGACAQSCYVPSTHSGGHLIQSGAQYLNGASRGYYPWTALSAFQAAPSSYPYGYIYPAARPFYFDYTLPPSASLPMTSIHEVTAGLDSSAAVTSFSDVL</sequence>
<keyword evidence="9" id="KW-1185">Reference proteome</keyword>
<dbReference type="OMA" id="ESTHSCH"/>